<feature type="region of interest" description="Disordered" evidence="1">
    <location>
        <begin position="162"/>
        <end position="200"/>
    </location>
</feature>
<feature type="compositionally biased region" description="Polar residues" evidence="1">
    <location>
        <begin position="180"/>
        <end position="189"/>
    </location>
</feature>
<proteinExistence type="predicted"/>
<feature type="compositionally biased region" description="Basic and acidic residues" evidence="1">
    <location>
        <begin position="191"/>
        <end position="200"/>
    </location>
</feature>
<protein>
    <submittedName>
        <fullName evidence="2">Uncharacterized protein</fullName>
    </submittedName>
</protein>
<accession>A0A1G1XSN4</accession>
<gene>
    <name evidence="2" type="ORF">A2729_04965</name>
</gene>
<name>A0A1G1XSN4_9BACT</name>
<dbReference type="AlphaFoldDB" id="A0A1G1XSN4"/>
<evidence type="ECO:0000256" key="1">
    <source>
        <dbReference type="SAM" id="MobiDB-lite"/>
    </source>
</evidence>
<reference evidence="2 3" key="1">
    <citation type="journal article" date="2016" name="Nat. Commun.">
        <title>Thousands of microbial genomes shed light on interconnected biogeochemical processes in an aquifer system.</title>
        <authorList>
            <person name="Anantharaman K."/>
            <person name="Brown C.T."/>
            <person name="Hug L.A."/>
            <person name="Sharon I."/>
            <person name="Castelle C.J."/>
            <person name="Probst A.J."/>
            <person name="Thomas B.C."/>
            <person name="Singh A."/>
            <person name="Wilkins M.J."/>
            <person name="Karaoz U."/>
            <person name="Brodie E.L."/>
            <person name="Williams K.H."/>
            <person name="Hubbard S.S."/>
            <person name="Banfield J.F."/>
        </authorList>
    </citation>
    <scope>NUCLEOTIDE SEQUENCE [LARGE SCALE GENOMIC DNA]</scope>
</reference>
<comment type="caution">
    <text evidence="2">The sequence shown here is derived from an EMBL/GenBank/DDBJ whole genome shotgun (WGS) entry which is preliminary data.</text>
</comment>
<sequence>MSLETLLKPFDIFDNVLLNYSSKVAKKIHLDTDKNKRYATTGLFLGNTALYVDLYFQTTNLFLLSVAALSGIALPLMIKSIKGNDLHLSIKYEGYPEDNKALQFNPLRIYRKSAITAALLGTGMYIGIKLNSDNHFEPNQEHKIIDYILSFSTLSTIAYLNSPTTPQPTPQSPSLSPQSKNIQPITHTPQKTKDEWIYFD</sequence>
<evidence type="ECO:0000313" key="3">
    <source>
        <dbReference type="Proteomes" id="UP000178930"/>
    </source>
</evidence>
<evidence type="ECO:0000313" key="2">
    <source>
        <dbReference type="EMBL" id="OGY43079.1"/>
    </source>
</evidence>
<dbReference type="Proteomes" id="UP000178930">
    <property type="component" value="Unassembled WGS sequence"/>
</dbReference>
<organism evidence="2 3">
    <name type="scientific">Candidatus Buchananbacteria bacterium RIFCSPHIGHO2_01_FULL_39_14</name>
    <dbReference type="NCBI Taxonomy" id="1797532"/>
    <lineage>
        <taxon>Bacteria</taxon>
        <taxon>Candidatus Buchananiibacteriota</taxon>
    </lineage>
</organism>
<dbReference type="EMBL" id="MHIB01000044">
    <property type="protein sequence ID" value="OGY43079.1"/>
    <property type="molecule type" value="Genomic_DNA"/>
</dbReference>